<keyword evidence="2" id="KW-0238">DNA-binding</keyword>
<dbReference type="PANTHER" id="PTHR44688">
    <property type="entry name" value="DNA-BINDING TRANSCRIPTIONAL ACTIVATOR DEVR_DOSR"/>
    <property type="match status" value="1"/>
</dbReference>
<name>A0A271IXI8_9BACT</name>
<dbReference type="AlphaFoldDB" id="A0A271IXI8"/>
<dbReference type="Gene3D" id="1.10.10.10">
    <property type="entry name" value="Winged helix-like DNA-binding domain superfamily/Winged helix DNA-binding domain"/>
    <property type="match status" value="1"/>
</dbReference>
<organism evidence="5 6">
    <name type="scientific">Rubrivirga marina</name>
    <dbReference type="NCBI Taxonomy" id="1196024"/>
    <lineage>
        <taxon>Bacteria</taxon>
        <taxon>Pseudomonadati</taxon>
        <taxon>Rhodothermota</taxon>
        <taxon>Rhodothermia</taxon>
        <taxon>Rhodothermales</taxon>
        <taxon>Rubricoccaceae</taxon>
        <taxon>Rubrivirga</taxon>
    </lineage>
</organism>
<dbReference type="RefSeq" id="WP_095509615.1">
    <property type="nucleotide sequence ID" value="NZ_MQWD01000001.1"/>
</dbReference>
<feature type="domain" description="HTH luxR-type" evidence="4">
    <location>
        <begin position="306"/>
        <end position="371"/>
    </location>
</feature>
<dbReference type="GO" id="GO:0006355">
    <property type="term" value="P:regulation of DNA-templated transcription"/>
    <property type="evidence" value="ECO:0007669"/>
    <property type="project" value="InterPro"/>
</dbReference>
<evidence type="ECO:0000259" key="4">
    <source>
        <dbReference type="PROSITE" id="PS50043"/>
    </source>
</evidence>
<dbReference type="Proteomes" id="UP000216339">
    <property type="component" value="Unassembled WGS sequence"/>
</dbReference>
<accession>A0A271IXI8</accession>
<proteinExistence type="predicted"/>
<evidence type="ECO:0000256" key="3">
    <source>
        <dbReference type="ARBA" id="ARBA00023163"/>
    </source>
</evidence>
<keyword evidence="6" id="KW-1185">Reference proteome</keyword>
<dbReference type="Pfam" id="PF00196">
    <property type="entry name" value="GerE"/>
    <property type="match status" value="1"/>
</dbReference>
<dbReference type="SUPFAM" id="SSF46894">
    <property type="entry name" value="C-terminal effector domain of the bipartite response regulators"/>
    <property type="match status" value="1"/>
</dbReference>
<reference evidence="5 6" key="1">
    <citation type="submission" date="2016-11" db="EMBL/GenBank/DDBJ databases">
        <title>Study of marine rhodopsin-containing bacteria.</title>
        <authorList>
            <person name="Yoshizawa S."/>
            <person name="Kumagai Y."/>
            <person name="Kogure K."/>
        </authorList>
    </citation>
    <scope>NUCLEOTIDE SEQUENCE [LARGE SCALE GENOMIC DNA]</scope>
    <source>
        <strain evidence="5 6">SAORIC-28</strain>
    </source>
</reference>
<dbReference type="PRINTS" id="PR00038">
    <property type="entry name" value="HTHLUXR"/>
</dbReference>
<comment type="caution">
    <text evidence="5">The sequence shown here is derived from an EMBL/GenBank/DDBJ whole genome shotgun (WGS) entry which is preliminary data.</text>
</comment>
<dbReference type="CDD" id="cd06170">
    <property type="entry name" value="LuxR_C_like"/>
    <property type="match status" value="1"/>
</dbReference>
<evidence type="ECO:0000313" key="6">
    <source>
        <dbReference type="Proteomes" id="UP000216339"/>
    </source>
</evidence>
<dbReference type="InterPro" id="IPR036388">
    <property type="entry name" value="WH-like_DNA-bd_sf"/>
</dbReference>
<evidence type="ECO:0000256" key="1">
    <source>
        <dbReference type="ARBA" id="ARBA00023015"/>
    </source>
</evidence>
<dbReference type="SMART" id="SM00421">
    <property type="entry name" value="HTH_LUXR"/>
    <property type="match status" value="1"/>
</dbReference>
<protein>
    <recommendedName>
        <fullName evidence="4">HTH luxR-type domain-containing protein</fullName>
    </recommendedName>
</protein>
<keyword evidence="1" id="KW-0805">Transcription regulation</keyword>
<dbReference type="PANTHER" id="PTHR44688:SF16">
    <property type="entry name" value="DNA-BINDING TRANSCRIPTIONAL ACTIVATOR DEVR_DOSR"/>
    <property type="match status" value="1"/>
</dbReference>
<dbReference type="GO" id="GO:0003677">
    <property type="term" value="F:DNA binding"/>
    <property type="evidence" value="ECO:0007669"/>
    <property type="project" value="UniProtKB-KW"/>
</dbReference>
<dbReference type="EMBL" id="MQWD01000001">
    <property type="protein sequence ID" value="PAP75971.1"/>
    <property type="molecule type" value="Genomic_DNA"/>
</dbReference>
<dbReference type="InterPro" id="IPR016032">
    <property type="entry name" value="Sig_transdc_resp-reg_C-effctor"/>
</dbReference>
<evidence type="ECO:0000256" key="2">
    <source>
        <dbReference type="ARBA" id="ARBA00023125"/>
    </source>
</evidence>
<dbReference type="InterPro" id="IPR000792">
    <property type="entry name" value="Tscrpt_reg_LuxR_C"/>
</dbReference>
<evidence type="ECO:0000313" key="5">
    <source>
        <dbReference type="EMBL" id="PAP75971.1"/>
    </source>
</evidence>
<gene>
    <name evidence="5" type="ORF">BSZ37_05710</name>
</gene>
<sequence>MGLSLTTADLTRLEAASRLLVSPLAAPSPEAWIREAGAAVRDLVGGESVVLQLSTSATPFLSDDAPDVVGGVLEVVEAVLSDGVRFSDPVTDLWNRLRREREIHTFSWDSNRHLVEAHDVSIDQGLLIDSLRRLGYHDFVGMVELTAEGESMVWVLQRRHGRFPVGEAALPLLGSILPSYRSGLATLGRLGAHRAALDAVSEPLAAFGPDGQELHRNPALVALLAGEPEAARLDAELRRLGAQARWLARSTARQDAPVDAERAVPTARGRYTLRTTVLPPGLFGSDPALLVTVAPPAGPTLPTPETVRERTGLTLREAEVARLLAEGLSNAQVSDRLFIAPATARRHTENVLGKLGIGTRAAVASALLAVA</sequence>
<dbReference type="PROSITE" id="PS50043">
    <property type="entry name" value="HTH_LUXR_2"/>
    <property type="match status" value="1"/>
</dbReference>
<keyword evidence="3" id="KW-0804">Transcription</keyword>
<dbReference type="OrthoDB" id="9797341at2"/>